<dbReference type="Proteomes" id="UP001239782">
    <property type="component" value="Chromosome"/>
</dbReference>
<sequence>MVREISEHNKWGLCLRPNCSATKGQVYAFISVIALLSFSIALAWASLGFWPVIPFAGFEVSLVGWLLIANHRKAQRQQMIMLDGDQLVLGEGGEECEHTISMRRKEVFLQVNQPTSCLATMDLYLIFDDRKCSVGSFLVEDEKVLVWESLKGHGIRDEVLPWWYANR</sequence>
<dbReference type="InterPro" id="IPR019253">
    <property type="entry name" value="DUF2244_TM"/>
</dbReference>
<accession>A0AA51X7R1</accession>
<gene>
    <name evidence="2" type="ORF">Q9312_06145</name>
</gene>
<dbReference type="EMBL" id="CP133548">
    <property type="protein sequence ID" value="WMS88493.1"/>
    <property type="molecule type" value="Genomic_DNA"/>
</dbReference>
<keyword evidence="3" id="KW-1185">Reference proteome</keyword>
<feature type="transmembrane region" description="Helical" evidence="1">
    <location>
        <begin position="26"/>
        <end position="46"/>
    </location>
</feature>
<evidence type="ECO:0000256" key="1">
    <source>
        <dbReference type="SAM" id="Phobius"/>
    </source>
</evidence>
<reference evidence="2 3" key="1">
    <citation type="submission" date="2023-08" db="EMBL/GenBank/DDBJ databases">
        <title>Pleionea litopenaei sp. nov., isolated from stomach of juvenile Litopenaeus vannamei.</title>
        <authorList>
            <person name="Rho A.M."/>
            <person name="Hwang C.Y."/>
        </authorList>
    </citation>
    <scope>NUCLEOTIDE SEQUENCE [LARGE SCALE GENOMIC DNA]</scope>
    <source>
        <strain evidence="2 3">HL-JVS1</strain>
    </source>
</reference>
<proteinExistence type="predicted"/>
<dbReference type="AlphaFoldDB" id="A0AA51X7R1"/>
<evidence type="ECO:0000313" key="2">
    <source>
        <dbReference type="EMBL" id="WMS88493.1"/>
    </source>
</evidence>
<keyword evidence="1" id="KW-1133">Transmembrane helix</keyword>
<keyword evidence="1" id="KW-0812">Transmembrane</keyword>
<dbReference type="RefSeq" id="WP_309203707.1">
    <property type="nucleotide sequence ID" value="NZ_CP133548.1"/>
</dbReference>
<dbReference type="KEGG" id="plei:Q9312_06145"/>
<dbReference type="Pfam" id="PF10003">
    <property type="entry name" value="DUF2244"/>
    <property type="match status" value="1"/>
</dbReference>
<feature type="transmembrane region" description="Helical" evidence="1">
    <location>
        <begin position="52"/>
        <end position="69"/>
    </location>
</feature>
<organism evidence="2 3">
    <name type="scientific">Pleionea litopenaei</name>
    <dbReference type="NCBI Taxonomy" id="3070815"/>
    <lineage>
        <taxon>Bacteria</taxon>
        <taxon>Pseudomonadati</taxon>
        <taxon>Pseudomonadota</taxon>
        <taxon>Gammaproteobacteria</taxon>
        <taxon>Oceanospirillales</taxon>
        <taxon>Pleioneaceae</taxon>
        <taxon>Pleionea</taxon>
    </lineage>
</organism>
<name>A0AA51X7R1_9GAMM</name>
<protein>
    <submittedName>
        <fullName evidence="2">DUF2244 domain-containing protein</fullName>
    </submittedName>
</protein>
<keyword evidence="1" id="KW-0472">Membrane</keyword>
<evidence type="ECO:0000313" key="3">
    <source>
        <dbReference type="Proteomes" id="UP001239782"/>
    </source>
</evidence>